<keyword evidence="3" id="KW-1185">Reference proteome</keyword>
<sequence length="185" mass="20362">MSPPEKHGGGYIPSLKGSFDFHRLIPTRRSTTDRLNVRPKETPQYDYGHDYSRPPTSNAYPNSTTSRPHGGDYIPPTSNPRADKPPLLGRPTRVTTTPHLHYRGEKHGGDYVPQFSRSPVPSLTDSADSHRGDKVLAAEAMPSGGTDSRRNEWHGGGYVPSFQEPGEGTSRPEVRQGGVVSYSKR</sequence>
<evidence type="ECO:0000313" key="3">
    <source>
        <dbReference type="Proteomes" id="UP001610335"/>
    </source>
</evidence>
<feature type="compositionally biased region" description="Polar residues" evidence="1">
    <location>
        <begin position="115"/>
        <end position="126"/>
    </location>
</feature>
<gene>
    <name evidence="2" type="ORF">BDW59DRAFT_155242</name>
</gene>
<proteinExistence type="predicted"/>
<evidence type="ECO:0008006" key="4">
    <source>
        <dbReference type="Google" id="ProtNLM"/>
    </source>
</evidence>
<evidence type="ECO:0000313" key="2">
    <source>
        <dbReference type="EMBL" id="KAL2812567.1"/>
    </source>
</evidence>
<dbReference type="Proteomes" id="UP001610335">
    <property type="component" value="Unassembled WGS sequence"/>
</dbReference>
<organism evidence="2 3">
    <name type="scientific">Aspergillus cavernicola</name>
    <dbReference type="NCBI Taxonomy" id="176166"/>
    <lineage>
        <taxon>Eukaryota</taxon>
        <taxon>Fungi</taxon>
        <taxon>Dikarya</taxon>
        <taxon>Ascomycota</taxon>
        <taxon>Pezizomycotina</taxon>
        <taxon>Eurotiomycetes</taxon>
        <taxon>Eurotiomycetidae</taxon>
        <taxon>Eurotiales</taxon>
        <taxon>Aspergillaceae</taxon>
        <taxon>Aspergillus</taxon>
        <taxon>Aspergillus subgen. Nidulantes</taxon>
    </lineage>
</organism>
<reference evidence="2 3" key="1">
    <citation type="submission" date="2024-07" db="EMBL/GenBank/DDBJ databases">
        <title>Section-level genome sequencing and comparative genomics of Aspergillus sections Usti and Cavernicolus.</title>
        <authorList>
            <consortium name="Lawrence Berkeley National Laboratory"/>
            <person name="Nybo J.L."/>
            <person name="Vesth T.C."/>
            <person name="Theobald S."/>
            <person name="Frisvad J.C."/>
            <person name="Larsen T.O."/>
            <person name="Kjaerboelling I."/>
            <person name="Rothschild-Mancinelli K."/>
            <person name="Lyhne E.K."/>
            <person name="Kogle M.E."/>
            <person name="Barry K."/>
            <person name="Clum A."/>
            <person name="Na H."/>
            <person name="Ledsgaard L."/>
            <person name="Lin J."/>
            <person name="Lipzen A."/>
            <person name="Kuo A."/>
            <person name="Riley R."/>
            <person name="Mondo S."/>
            <person name="LaButti K."/>
            <person name="Haridas S."/>
            <person name="Pangalinan J."/>
            <person name="Salamov A.A."/>
            <person name="Simmons B.A."/>
            <person name="Magnuson J.K."/>
            <person name="Chen J."/>
            <person name="Drula E."/>
            <person name="Henrissat B."/>
            <person name="Wiebenga A."/>
            <person name="Lubbers R.J."/>
            <person name="Gomes A.C."/>
            <person name="Makela M.R."/>
            <person name="Stajich J."/>
            <person name="Grigoriev I.V."/>
            <person name="Mortensen U.H."/>
            <person name="De vries R.P."/>
            <person name="Baker S.E."/>
            <person name="Andersen M.R."/>
        </authorList>
    </citation>
    <scope>NUCLEOTIDE SEQUENCE [LARGE SCALE GENOMIC DNA]</scope>
    <source>
        <strain evidence="2 3">CBS 600.67</strain>
    </source>
</reference>
<feature type="region of interest" description="Disordered" evidence="1">
    <location>
        <begin position="1"/>
        <end position="185"/>
    </location>
</feature>
<feature type="compositionally biased region" description="Polar residues" evidence="1">
    <location>
        <begin position="54"/>
        <end position="67"/>
    </location>
</feature>
<dbReference type="EMBL" id="JBFXLS010000172">
    <property type="protein sequence ID" value="KAL2812567.1"/>
    <property type="molecule type" value="Genomic_DNA"/>
</dbReference>
<protein>
    <recommendedName>
        <fullName evidence="4">Pal1 cell morphology protein-domain-containing protein</fullName>
    </recommendedName>
</protein>
<accession>A0ABR4HB03</accession>
<comment type="caution">
    <text evidence="2">The sequence shown here is derived from an EMBL/GenBank/DDBJ whole genome shotgun (WGS) entry which is preliminary data.</text>
</comment>
<feature type="compositionally biased region" description="Basic and acidic residues" evidence="1">
    <location>
        <begin position="30"/>
        <end position="52"/>
    </location>
</feature>
<feature type="compositionally biased region" description="Basic and acidic residues" evidence="1">
    <location>
        <begin position="127"/>
        <end position="136"/>
    </location>
</feature>
<evidence type="ECO:0000256" key="1">
    <source>
        <dbReference type="SAM" id="MobiDB-lite"/>
    </source>
</evidence>
<name>A0ABR4HB03_9EURO</name>